<gene>
    <name evidence="1" type="ORF">YASMINEVIRUS_1257</name>
</gene>
<keyword evidence="2" id="KW-1185">Reference proteome</keyword>
<name>A0A5K0UAH4_9VIRU</name>
<feature type="non-terminal residue" evidence="1">
    <location>
        <position position="1"/>
    </location>
</feature>
<proteinExistence type="predicted"/>
<evidence type="ECO:0000313" key="1">
    <source>
        <dbReference type="EMBL" id="VBB18725.1"/>
    </source>
</evidence>
<protein>
    <submittedName>
        <fullName evidence="1">Uncharacterized protein</fullName>
    </submittedName>
</protein>
<dbReference type="Proteomes" id="UP000594342">
    <property type="component" value="Unassembled WGS sequence"/>
</dbReference>
<organism evidence="1 2">
    <name type="scientific">Yasminevirus sp. GU-2018</name>
    <dbReference type="NCBI Taxonomy" id="2420051"/>
    <lineage>
        <taxon>Viruses</taxon>
        <taxon>Varidnaviria</taxon>
        <taxon>Bamfordvirae</taxon>
        <taxon>Nucleocytoviricota</taxon>
        <taxon>Megaviricetes</taxon>
        <taxon>Imitervirales</taxon>
        <taxon>Mimiviridae</taxon>
        <taxon>Klosneuvirinae</taxon>
        <taxon>Yasminevirus</taxon>
        <taxon>Yasminevirus saudimassiliense</taxon>
    </lineage>
</organism>
<accession>A0A5K0UAH4</accession>
<dbReference type="EMBL" id="UPSH01000001">
    <property type="protein sequence ID" value="VBB18725.1"/>
    <property type="molecule type" value="Genomic_DNA"/>
</dbReference>
<comment type="caution">
    <text evidence="1">The sequence shown here is derived from an EMBL/GenBank/DDBJ whole genome shotgun (WGS) entry which is preliminary data.</text>
</comment>
<sequence>VNCLKIILIPIRIKDIVESLKKLNCIEGYRVLAKIYDRYYVDKEHEIKSLYSLAVEGVDAESMYDLGMLILKDSDAEEGSIVVGKELIERASSLGCKDAKIYLSIKQ</sequence>
<evidence type="ECO:0000313" key="2">
    <source>
        <dbReference type="Proteomes" id="UP000594342"/>
    </source>
</evidence>
<reference evidence="1 2" key="1">
    <citation type="submission" date="2018-10" db="EMBL/GenBank/DDBJ databases">
        <authorList>
            <consortium name="IHU Genomes"/>
        </authorList>
    </citation>
    <scope>NUCLEOTIDE SEQUENCE [LARGE SCALE GENOMIC DNA]</scope>
    <source>
        <strain evidence="1 2">A1</strain>
    </source>
</reference>